<feature type="transmembrane region" description="Helical" evidence="9">
    <location>
        <begin position="187"/>
        <end position="205"/>
    </location>
</feature>
<dbReference type="PROSITE" id="PS50263">
    <property type="entry name" value="CN_HYDROLASE"/>
    <property type="match status" value="1"/>
</dbReference>
<dbReference type="PANTHER" id="PTHR38686:SF1">
    <property type="entry name" value="APOLIPOPROTEIN N-ACYLTRANSFERASE"/>
    <property type="match status" value="1"/>
</dbReference>
<dbReference type="Proteomes" id="UP000243205">
    <property type="component" value="Unassembled WGS sequence"/>
</dbReference>
<organism evidence="11 12">
    <name type="scientific">Desulfuromonas thiophila</name>
    <dbReference type="NCBI Taxonomy" id="57664"/>
    <lineage>
        <taxon>Bacteria</taxon>
        <taxon>Pseudomonadati</taxon>
        <taxon>Thermodesulfobacteriota</taxon>
        <taxon>Desulfuromonadia</taxon>
        <taxon>Desulfuromonadales</taxon>
        <taxon>Desulfuromonadaceae</taxon>
        <taxon>Desulfuromonas</taxon>
    </lineage>
</organism>
<evidence type="ECO:0000256" key="5">
    <source>
        <dbReference type="ARBA" id="ARBA00022692"/>
    </source>
</evidence>
<keyword evidence="7 9" id="KW-0472">Membrane</keyword>
<feature type="transmembrane region" description="Helical" evidence="9">
    <location>
        <begin position="79"/>
        <end position="100"/>
    </location>
</feature>
<keyword evidence="12" id="KW-1185">Reference proteome</keyword>
<dbReference type="Gene3D" id="3.60.110.10">
    <property type="entry name" value="Carbon-nitrogen hydrolase"/>
    <property type="match status" value="1"/>
</dbReference>
<dbReference type="GO" id="GO:0005886">
    <property type="term" value="C:plasma membrane"/>
    <property type="evidence" value="ECO:0007669"/>
    <property type="project" value="UniProtKB-SubCell"/>
</dbReference>
<protein>
    <recommendedName>
        <fullName evidence="9">Apolipoprotein N-acyltransferase</fullName>
        <shortName evidence="9">ALP N-acyltransferase</shortName>
        <ecNumber evidence="9">2.3.1.269</ecNumber>
    </recommendedName>
</protein>
<dbReference type="PANTHER" id="PTHR38686">
    <property type="entry name" value="APOLIPOPROTEIN N-ACYLTRANSFERASE"/>
    <property type="match status" value="1"/>
</dbReference>
<dbReference type="UniPathway" id="UPA00666"/>
<dbReference type="RefSeq" id="WP_171906365.1">
    <property type="nucleotide sequence ID" value="NZ_FNAQ01000007.1"/>
</dbReference>
<comment type="subcellular location">
    <subcellularLocation>
        <location evidence="1 9">Cell membrane</location>
        <topology evidence="1 9">Multi-pass membrane protein</topology>
    </subcellularLocation>
</comment>
<dbReference type="EMBL" id="FNAQ01000007">
    <property type="protein sequence ID" value="SDE29463.1"/>
    <property type="molecule type" value="Genomic_DNA"/>
</dbReference>
<accession>A0A1G7BR38</accession>
<dbReference type="GO" id="GO:0042158">
    <property type="term" value="P:lipoprotein biosynthetic process"/>
    <property type="evidence" value="ECO:0007669"/>
    <property type="project" value="UniProtKB-UniRule"/>
</dbReference>
<keyword evidence="11" id="KW-0449">Lipoprotein</keyword>
<feature type="transmembrane region" description="Helical" evidence="9">
    <location>
        <begin position="112"/>
        <end position="135"/>
    </location>
</feature>
<evidence type="ECO:0000256" key="9">
    <source>
        <dbReference type="HAMAP-Rule" id="MF_01148"/>
    </source>
</evidence>
<reference evidence="12" key="1">
    <citation type="submission" date="2016-10" db="EMBL/GenBank/DDBJ databases">
        <authorList>
            <person name="Varghese N."/>
            <person name="Submissions S."/>
        </authorList>
    </citation>
    <scope>NUCLEOTIDE SEQUENCE [LARGE SCALE GENOMIC DNA]</scope>
    <source>
        <strain evidence="12">DSM 8987</strain>
    </source>
</reference>
<evidence type="ECO:0000256" key="6">
    <source>
        <dbReference type="ARBA" id="ARBA00022989"/>
    </source>
</evidence>
<evidence type="ECO:0000259" key="10">
    <source>
        <dbReference type="PROSITE" id="PS50263"/>
    </source>
</evidence>
<dbReference type="Pfam" id="PF20154">
    <property type="entry name" value="LNT_N"/>
    <property type="match status" value="1"/>
</dbReference>
<dbReference type="Pfam" id="PF00795">
    <property type="entry name" value="CN_hydrolase"/>
    <property type="match status" value="1"/>
</dbReference>
<comment type="function">
    <text evidence="9">Catalyzes the phospholipid dependent N-acylation of the N-terminal cysteine of apolipoprotein, the last step in lipoprotein maturation.</text>
</comment>
<keyword evidence="4 9" id="KW-0808">Transferase</keyword>
<sequence length="499" mass="55500">MARPEMLAAIASGILLALPFHWPACYGLAFVALVPLMLHGRRRPWRSGLLAGAVFYALVLYWINLVMVRFGQLPWALALPLYLLLVLYLAGFWGAACWCCERLRQRLRLSPLLLWPVVWLVAEYGRSWLLTGFPWGNPVYALMGQPLLLQSADLAGLWLPLALLLLVNALVAQLWTCVRQDRPWPRGALLLTGLLLLANSLYGVWRGQSVAEDGEPLRVALIQGNIDQDLKWNPAHLEETLQRYENLSRQAPAAALLVWPESATPFFYQSGGAAAERVRQLARQGRQTLLFGSPAYDNASDGRRRYLNSAFAIDSEGRLLGRSDKVHLVPFGEYVPLARLLTFVDKLAEGIGDFMPGQMRPLPLAGVAGGVLICYEAIFPELARQQVAQGAQLLVNLTNDAWFGRTAAPWQHLAMARLRAIENRRYLVRSANSGISAIIDPAGRLLAHSPLFVATSVEGVVYGRTDLSLYSRLGDLVPRCLTLVVLLWLWQSRRSLPAF</sequence>
<comment type="similarity">
    <text evidence="2 9">Belongs to the CN hydrolase family. Apolipoprotein N-acyltransferase subfamily.</text>
</comment>
<feature type="domain" description="CN hydrolase" evidence="10">
    <location>
        <begin position="222"/>
        <end position="469"/>
    </location>
</feature>
<comment type="catalytic activity">
    <reaction evidence="9">
        <text>N-terminal S-1,2-diacyl-sn-glyceryl-L-cysteinyl-[lipoprotein] + a glycerophospholipid = N-acyl-S-1,2-diacyl-sn-glyceryl-L-cysteinyl-[lipoprotein] + a 2-acyl-sn-glycero-3-phospholipid + H(+)</text>
        <dbReference type="Rhea" id="RHEA:48228"/>
        <dbReference type="Rhea" id="RHEA-COMP:14681"/>
        <dbReference type="Rhea" id="RHEA-COMP:14684"/>
        <dbReference type="ChEBI" id="CHEBI:15378"/>
        <dbReference type="ChEBI" id="CHEBI:136912"/>
        <dbReference type="ChEBI" id="CHEBI:140656"/>
        <dbReference type="ChEBI" id="CHEBI:140657"/>
        <dbReference type="ChEBI" id="CHEBI:140660"/>
        <dbReference type="EC" id="2.3.1.269"/>
    </reaction>
</comment>
<keyword evidence="8 9" id="KW-0012">Acyltransferase</keyword>
<dbReference type="InterPro" id="IPR045378">
    <property type="entry name" value="LNT_N"/>
</dbReference>
<dbReference type="EC" id="2.3.1.269" evidence="9"/>
<dbReference type="NCBIfam" id="TIGR00546">
    <property type="entry name" value="lnt"/>
    <property type="match status" value="1"/>
</dbReference>
<dbReference type="InterPro" id="IPR003010">
    <property type="entry name" value="C-N_Hydrolase"/>
</dbReference>
<feature type="transmembrane region" description="Helical" evidence="9">
    <location>
        <begin position="6"/>
        <end position="36"/>
    </location>
</feature>
<proteinExistence type="inferred from homology"/>
<keyword evidence="5 9" id="KW-0812">Transmembrane</keyword>
<dbReference type="SUPFAM" id="SSF56317">
    <property type="entry name" value="Carbon-nitrogen hydrolase"/>
    <property type="match status" value="1"/>
</dbReference>
<dbReference type="InterPro" id="IPR004563">
    <property type="entry name" value="Apolipo_AcylTrfase"/>
</dbReference>
<evidence type="ECO:0000256" key="3">
    <source>
        <dbReference type="ARBA" id="ARBA00022475"/>
    </source>
</evidence>
<dbReference type="HAMAP" id="MF_01148">
    <property type="entry name" value="Lnt"/>
    <property type="match status" value="1"/>
</dbReference>
<dbReference type="CDD" id="cd07571">
    <property type="entry name" value="ALP_N-acyl_transferase"/>
    <property type="match status" value="1"/>
</dbReference>
<feature type="transmembrane region" description="Helical" evidence="9">
    <location>
        <begin position="155"/>
        <end position="175"/>
    </location>
</feature>
<name>A0A1G7BR38_9BACT</name>
<keyword evidence="6 9" id="KW-1133">Transmembrane helix</keyword>
<comment type="pathway">
    <text evidence="9">Protein modification; lipoprotein biosynthesis (N-acyl transfer).</text>
</comment>
<evidence type="ECO:0000256" key="2">
    <source>
        <dbReference type="ARBA" id="ARBA00010065"/>
    </source>
</evidence>
<gene>
    <name evidence="9" type="primary">lnt</name>
    <name evidence="11" type="ORF">SAMN05661003_1079</name>
</gene>
<evidence type="ECO:0000256" key="1">
    <source>
        <dbReference type="ARBA" id="ARBA00004651"/>
    </source>
</evidence>
<keyword evidence="3 9" id="KW-1003">Cell membrane</keyword>
<dbReference type="AlphaFoldDB" id="A0A1G7BR38"/>
<dbReference type="GO" id="GO:0016410">
    <property type="term" value="F:N-acyltransferase activity"/>
    <property type="evidence" value="ECO:0007669"/>
    <property type="project" value="UniProtKB-UniRule"/>
</dbReference>
<dbReference type="STRING" id="57664.SAMN05661003_1079"/>
<evidence type="ECO:0000256" key="4">
    <source>
        <dbReference type="ARBA" id="ARBA00022679"/>
    </source>
</evidence>
<evidence type="ECO:0000256" key="8">
    <source>
        <dbReference type="ARBA" id="ARBA00023315"/>
    </source>
</evidence>
<evidence type="ECO:0000313" key="11">
    <source>
        <dbReference type="EMBL" id="SDE29463.1"/>
    </source>
</evidence>
<feature type="transmembrane region" description="Helical" evidence="9">
    <location>
        <begin position="48"/>
        <end position="67"/>
    </location>
</feature>
<dbReference type="InterPro" id="IPR036526">
    <property type="entry name" value="C-N_Hydrolase_sf"/>
</dbReference>
<evidence type="ECO:0000313" key="12">
    <source>
        <dbReference type="Proteomes" id="UP000243205"/>
    </source>
</evidence>
<evidence type="ECO:0000256" key="7">
    <source>
        <dbReference type="ARBA" id="ARBA00023136"/>
    </source>
</evidence>